<dbReference type="AlphaFoldDB" id="A0AAV2TQP2"/>
<reference evidence="1" key="1">
    <citation type="submission" date="2024-06" db="EMBL/GenBank/DDBJ databases">
        <authorList>
            <person name="Liu X."/>
            <person name="Lenzi L."/>
            <person name="Haldenby T S."/>
            <person name="Uol C."/>
        </authorList>
    </citation>
    <scope>NUCLEOTIDE SEQUENCE</scope>
</reference>
<accession>A0AAV2TQP2</accession>
<organism evidence="1 2">
    <name type="scientific">Calicophoron daubneyi</name>
    <name type="common">Rumen fluke</name>
    <name type="synonym">Paramphistomum daubneyi</name>
    <dbReference type="NCBI Taxonomy" id="300641"/>
    <lineage>
        <taxon>Eukaryota</taxon>
        <taxon>Metazoa</taxon>
        <taxon>Spiralia</taxon>
        <taxon>Lophotrochozoa</taxon>
        <taxon>Platyhelminthes</taxon>
        <taxon>Trematoda</taxon>
        <taxon>Digenea</taxon>
        <taxon>Plagiorchiida</taxon>
        <taxon>Pronocephalata</taxon>
        <taxon>Paramphistomoidea</taxon>
        <taxon>Paramphistomidae</taxon>
        <taxon>Calicophoron</taxon>
    </lineage>
</organism>
<sequence>MPESFEKGEAETFDVRLTWIVSSGSNGTRSNSVPFETKRSELSSFKNFGAVRVALITSLTVPPTIKADSLLLPRKRLGNYREKKPTCSHLRSTEVRTLIVGRADGSTHSCWVRSLFDLT</sequence>
<protein>
    <submittedName>
        <fullName evidence="1">Uncharacterized protein</fullName>
    </submittedName>
</protein>
<dbReference type="Proteomes" id="UP001497525">
    <property type="component" value="Unassembled WGS sequence"/>
</dbReference>
<dbReference type="EMBL" id="CAXLJL010000534">
    <property type="protein sequence ID" value="CAL5138826.1"/>
    <property type="molecule type" value="Genomic_DNA"/>
</dbReference>
<evidence type="ECO:0000313" key="1">
    <source>
        <dbReference type="EMBL" id="CAL5138826.1"/>
    </source>
</evidence>
<gene>
    <name evidence="1" type="ORF">CDAUBV1_LOCUS13692</name>
</gene>
<proteinExistence type="predicted"/>
<name>A0AAV2TQP2_CALDB</name>
<evidence type="ECO:0000313" key="2">
    <source>
        <dbReference type="Proteomes" id="UP001497525"/>
    </source>
</evidence>
<comment type="caution">
    <text evidence="1">The sequence shown here is derived from an EMBL/GenBank/DDBJ whole genome shotgun (WGS) entry which is preliminary data.</text>
</comment>